<dbReference type="Gene3D" id="3.30.1600.10">
    <property type="entry name" value="SIR2/SIRT2 'Small Domain"/>
    <property type="match status" value="1"/>
</dbReference>
<dbReference type="AlphaFoldDB" id="A0A9D1D864"/>
<keyword evidence="3" id="KW-0520">NAD</keyword>
<dbReference type="InterPro" id="IPR026591">
    <property type="entry name" value="Sirtuin_cat_small_dom_sf"/>
</dbReference>
<feature type="binding site" evidence="4">
    <location>
        <position position="153"/>
    </location>
    <ligand>
        <name>Zn(2+)</name>
        <dbReference type="ChEBI" id="CHEBI:29105"/>
    </ligand>
</feature>
<keyword evidence="4" id="KW-0862">Zinc</keyword>
<dbReference type="InterPro" id="IPR050134">
    <property type="entry name" value="NAD-dep_sirtuin_deacylases"/>
</dbReference>
<evidence type="ECO:0000313" key="6">
    <source>
        <dbReference type="EMBL" id="HIR12496.1"/>
    </source>
</evidence>
<dbReference type="EC" id="2.3.1.286" evidence="1"/>
<dbReference type="Pfam" id="PF02146">
    <property type="entry name" value="SIR2"/>
    <property type="match status" value="1"/>
</dbReference>
<evidence type="ECO:0000256" key="2">
    <source>
        <dbReference type="ARBA" id="ARBA00022679"/>
    </source>
</evidence>
<evidence type="ECO:0000256" key="4">
    <source>
        <dbReference type="PROSITE-ProRule" id="PRU00236"/>
    </source>
</evidence>
<name>A0A9D1D864_9FIRM</name>
<dbReference type="SUPFAM" id="SSF52467">
    <property type="entry name" value="DHS-like NAD/FAD-binding domain"/>
    <property type="match status" value="1"/>
</dbReference>
<keyword evidence="4" id="KW-0479">Metal-binding</keyword>
<dbReference type="InterPro" id="IPR003000">
    <property type="entry name" value="Sirtuin"/>
</dbReference>
<feature type="domain" description="Deacetylase sirtuin-type" evidence="5">
    <location>
        <begin position="1"/>
        <end position="246"/>
    </location>
</feature>
<reference evidence="6" key="1">
    <citation type="submission" date="2020-10" db="EMBL/GenBank/DDBJ databases">
        <authorList>
            <person name="Gilroy R."/>
        </authorList>
    </citation>
    <scope>NUCLEOTIDE SEQUENCE</scope>
    <source>
        <strain evidence="6">ChiSjej4B22-8148</strain>
    </source>
</reference>
<dbReference type="PROSITE" id="PS50305">
    <property type="entry name" value="SIRTUIN"/>
    <property type="match status" value="1"/>
</dbReference>
<gene>
    <name evidence="6" type="ORF">IAB31_01060</name>
</gene>
<evidence type="ECO:0000256" key="1">
    <source>
        <dbReference type="ARBA" id="ARBA00012928"/>
    </source>
</evidence>
<evidence type="ECO:0000313" key="7">
    <source>
        <dbReference type="Proteomes" id="UP000886757"/>
    </source>
</evidence>
<feature type="binding site" evidence="4">
    <location>
        <position position="130"/>
    </location>
    <ligand>
        <name>Zn(2+)</name>
        <dbReference type="ChEBI" id="CHEBI:29105"/>
    </ligand>
</feature>
<dbReference type="InterPro" id="IPR026590">
    <property type="entry name" value="Ssirtuin_cat_dom"/>
</dbReference>
<dbReference type="GO" id="GO:0017136">
    <property type="term" value="F:histone deacetylase activity, NAD-dependent"/>
    <property type="evidence" value="ECO:0007669"/>
    <property type="project" value="TreeGrafter"/>
</dbReference>
<dbReference type="Proteomes" id="UP000886757">
    <property type="component" value="Unassembled WGS sequence"/>
</dbReference>
<dbReference type="Gene3D" id="3.40.50.1220">
    <property type="entry name" value="TPP-binding domain"/>
    <property type="match status" value="1"/>
</dbReference>
<organism evidence="6 7">
    <name type="scientific">Candidatus Choladousia intestinavium</name>
    <dbReference type="NCBI Taxonomy" id="2840727"/>
    <lineage>
        <taxon>Bacteria</taxon>
        <taxon>Bacillati</taxon>
        <taxon>Bacillota</taxon>
        <taxon>Clostridia</taxon>
        <taxon>Lachnospirales</taxon>
        <taxon>Lachnospiraceae</taxon>
        <taxon>Lachnospiraceae incertae sedis</taxon>
        <taxon>Candidatus Choladousia</taxon>
    </lineage>
</organism>
<dbReference type="PANTHER" id="PTHR11085:SF10">
    <property type="entry name" value="NAD-DEPENDENT PROTEIN DEACYLASE SIRTUIN-5, MITOCHONDRIAL-RELATED"/>
    <property type="match status" value="1"/>
</dbReference>
<feature type="active site" description="Proton acceptor" evidence="4">
    <location>
        <position position="121"/>
    </location>
</feature>
<dbReference type="InterPro" id="IPR029035">
    <property type="entry name" value="DHS-like_NAD/FAD-binding_dom"/>
</dbReference>
<feature type="binding site" evidence="4">
    <location>
        <position position="133"/>
    </location>
    <ligand>
        <name>Zn(2+)</name>
        <dbReference type="ChEBI" id="CHEBI:29105"/>
    </ligand>
</feature>
<keyword evidence="2" id="KW-0808">Transferase</keyword>
<feature type="binding site" evidence="4">
    <location>
        <position position="150"/>
    </location>
    <ligand>
        <name>Zn(2+)</name>
        <dbReference type="ChEBI" id="CHEBI:29105"/>
    </ligand>
</feature>
<sequence length="265" mass="30048">MGNFSLAEILHNSKYLVCLTGREMIVEDGIDSMRDMKTAYEIELKYGYSPEEVFSAQFFSTRPEQFYKFYRDEVLAQVKEPGKAYYALAALEKMGILKCTITRQLFNLVKRAGCQNVYNLHGNIYDNNHCPRCGRIYSIDYMKKGKIPLCEKCGIPIHPGVILLGEMVEIGLTTRAADEVSKADTLLILGSDMRTEMVQQFIKYFQGERVVLINAGPHFADQEADYCLYGKIADILTAAVEELQGKPEYLRQEEVMEEAEKGPSA</sequence>
<protein>
    <recommendedName>
        <fullName evidence="1">protein acetyllysine N-acetyltransferase</fullName>
        <ecNumber evidence="1">2.3.1.286</ecNumber>
    </recommendedName>
</protein>
<comment type="caution">
    <text evidence="6">The sequence shown here is derived from an EMBL/GenBank/DDBJ whole genome shotgun (WGS) entry which is preliminary data.</text>
</comment>
<dbReference type="PANTHER" id="PTHR11085">
    <property type="entry name" value="NAD-DEPENDENT PROTEIN DEACYLASE SIRTUIN-5, MITOCHONDRIAL-RELATED"/>
    <property type="match status" value="1"/>
</dbReference>
<reference evidence="6" key="2">
    <citation type="journal article" date="2021" name="PeerJ">
        <title>Extensive microbial diversity within the chicken gut microbiome revealed by metagenomics and culture.</title>
        <authorList>
            <person name="Gilroy R."/>
            <person name="Ravi A."/>
            <person name="Getino M."/>
            <person name="Pursley I."/>
            <person name="Horton D.L."/>
            <person name="Alikhan N.F."/>
            <person name="Baker D."/>
            <person name="Gharbi K."/>
            <person name="Hall N."/>
            <person name="Watson M."/>
            <person name="Adriaenssens E.M."/>
            <person name="Foster-Nyarko E."/>
            <person name="Jarju S."/>
            <person name="Secka A."/>
            <person name="Antonio M."/>
            <person name="Oren A."/>
            <person name="Chaudhuri R.R."/>
            <person name="La Ragione R."/>
            <person name="Hildebrand F."/>
            <person name="Pallen M.J."/>
        </authorList>
    </citation>
    <scope>NUCLEOTIDE SEQUENCE</scope>
    <source>
        <strain evidence="6">ChiSjej4B22-8148</strain>
    </source>
</reference>
<accession>A0A9D1D864</accession>
<evidence type="ECO:0000256" key="3">
    <source>
        <dbReference type="ARBA" id="ARBA00023027"/>
    </source>
</evidence>
<proteinExistence type="predicted"/>
<dbReference type="EMBL" id="DVGK01000016">
    <property type="protein sequence ID" value="HIR12496.1"/>
    <property type="molecule type" value="Genomic_DNA"/>
</dbReference>
<dbReference type="GO" id="GO:0070403">
    <property type="term" value="F:NAD+ binding"/>
    <property type="evidence" value="ECO:0007669"/>
    <property type="project" value="InterPro"/>
</dbReference>
<evidence type="ECO:0000259" key="5">
    <source>
        <dbReference type="PROSITE" id="PS50305"/>
    </source>
</evidence>
<dbReference type="GO" id="GO:0046872">
    <property type="term" value="F:metal ion binding"/>
    <property type="evidence" value="ECO:0007669"/>
    <property type="project" value="UniProtKB-KW"/>
</dbReference>